<reference evidence="2" key="1">
    <citation type="submission" date="2023-06" db="EMBL/GenBank/DDBJ databases">
        <title>Genomic analysis of the entomopathogenic nematode Steinernema hermaphroditum.</title>
        <authorList>
            <person name="Schwarz E.M."/>
            <person name="Heppert J.K."/>
            <person name="Baniya A."/>
            <person name="Schwartz H.T."/>
            <person name="Tan C.-H."/>
            <person name="Antoshechkin I."/>
            <person name="Sternberg P.W."/>
            <person name="Goodrich-Blair H."/>
            <person name="Dillman A.R."/>
        </authorList>
    </citation>
    <scope>NUCLEOTIDE SEQUENCE</scope>
    <source>
        <strain evidence="2">PS9179</strain>
        <tissue evidence="2">Whole animal</tissue>
    </source>
</reference>
<keyword evidence="1" id="KW-0472">Membrane</keyword>
<evidence type="ECO:0000256" key="1">
    <source>
        <dbReference type="SAM" id="Phobius"/>
    </source>
</evidence>
<accession>A0AA39I265</accession>
<dbReference type="Proteomes" id="UP001175271">
    <property type="component" value="Unassembled WGS sequence"/>
</dbReference>
<organism evidence="2 3">
    <name type="scientific">Steinernema hermaphroditum</name>
    <dbReference type="NCBI Taxonomy" id="289476"/>
    <lineage>
        <taxon>Eukaryota</taxon>
        <taxon>Metazoa</taxon>
        <taxon>Ecdysozoa</taxon>
        <taxon>Nematoda</taxon>
        <taxon>Chromadorea</taxon>
        <taxon>Rhabditida</taxon>
        <taxon>Tylenchina</taxon>
        <taxon>Panagrolaimomorpha</taxon>
        <taxon>Strongyloidoidea</taxon>
        <taxon>Steinernematidae</taxon>
        <taxon>Steinernema</taxon>
    </lineage>
</organism>
<evidence type="ECO:0000313" key="2">
    <source>
        <dbReference type="EMBL" id="KAK0416437.1"/>
    </source>
</evidence>
<dbReference type="EMBL" id="JAUCMV010000002">
    <property type="protein sequence ID" value="KAK0416437.1"/>
    <property type="molecule type" value="Genomic_DNA"/>
</dbReference>
<protein>
    <submittedName>
        <fullName evidence="2">Uncharacterized protein</fullName>
    </submittedName>
</protein>
<sequence>MEMKTKQPIYETIGKKPLAETTPKGRIGVLVVLGLVSAAIIFFASFLFYRFADNYSACIDLSDSVYMKVSDVLSEVEPINGHSYRIFLQGETQAQYVDRCLFWPNDTVCLHDLPPLKKDLDQSLEVFEFMEACVFSEFSKLIELGSELAVLRAKVAQLRNLRARCRPFYTRLNECGTGSYLDTAQKRRRSVREINEAMTWDVYYGTDGPRR</sequence>
<keyword evidence="1" id="KW-0812">Transmembrane</keyword>
<evidence type="ECO:0000313" key="3">
    <source>
        <dbReference type="Proteomes" id="UP001175271"/>
    </source>
</evidence>
<comment type="caution">
    <text evidence="2">The sequence shown here is derived from an EMBL/GenBank/DDBJ whole genome shotgun (WGS) entry which is preliminary data.</text>
</comment>
<dbReference type="AlphaFoldDB" id="A0AA39I265"/>
<keyword evidence="1" id="KW-1133">Transmembrane helix</keyword>
<name>A0AA39I265_9BILA</name>
<feature type="transmembrane region" description="Helical" evidence="1">
    <location>
        <begin position="27"/>
        <end position="49"/>
    </location>
</feature>
<keyword evidence="3" id="KW-1185">Reference proteome</keyword>
<proteinExistence type="predicted"/>
<gene>
    <name evidence="2" type="ORF">QR680_012483</name>
</gene>